<evidence type="ECO:0000313" key="12">
    <source>
        <dbReference type="Proteomes" id="UP001056012"/>
    </source>
</evidence>
<accession>A0A9Q8ZIP5</accession>
<dbReference type="Pfam" id="PF01485">
    <property type="entry name" value="IBR"/>
    <property type="match status" value="1"/>
</dbReference>
<keyword evidence="5" id="KW-0677">Repeat</keyword>
<evidence type="ECO:0000256" key="3">
    <source>
        <dbReference type="ARBA" id="ARBA00022679"/>
    </source>
</evidence>
<evidence type="ECO:0000256" key="5">
    <source>
        <dbReference type="ARBA" id="ARBA00022737"/>
    </source>
</evidence>
<dbReference type="VEuPathDB" id="FungiDB:yc1106_10015"/>
<keyword evidence="8" id="KW-0862">Zinc</keyword>
<evidence type="ECO:0000256" key="7">
    <source>
        <dbReference type="ARBA" id="ARBA00022786"/>
    </source>
</evidence>
<reference evidence="11" key="1">
    <citation type="submission" date="2021-12" db="EMBL/GenBank/DDBJ databases">
        <title>Curvularia clavata genome.</title>
        <authorList>
            <person name="Cao Y."/>
        </authorList>
    </citation>
    <scope>NUCLEOTIDE SEQUENCE</scope>
    <source>
        <strain evidence="11">Yc1106</strain>
    </source>
</reference>
<dbReference type="InterPro" id="IPR013083">
    <property type="entry name" value="Znf_RING/FYVE/PHD"/>
</dbReference>
<protein>
    <recommendedName>
        <fullName evidence="2">RBR-type E3 ubiquitin transferase</fullName>
        <ecNumber evidence="2">2.3.2.31</ecNumber>
    </recommendedName>
</protein>
<evidence type="ECO:0000256" key="2">
    <source>
        <dbReference type="ARBA" id="ARBA00012251"/>
    </source>
</evidence>
<dbReference type="InterPro" id="IPR031127">
    <property type="entry name" value="E3_UB_ligase_RBR"/>
</dbReference>
<dbReference type="PROSITE" id="PS51873">
    <property type="entry name" value="TRIAD"/>
    <property type="match status" value="1"/>
</dbReference>
<dbReference type="InterPro" id="IPR002867">
    <property type="entry name" value="IBR_dom"/>
</dbReference>
<organism evidence="11 12">
    <name type="scientific">Curvularia clavata</name>
    <dbReference type="NCBI Taxonomy" id="95742"/>
    <lineage>
        <taxon>Eukaryota</taxon>
        <taxon>Fungi</taxon>
        <taxon>Dikarya</taxon>
        <taxon>Ascomycota</taxon>
        <taxon>Pezizomycotina</taxon>
        <taxon>Dothideomycetes</taxon>
        <taxon>Pleosporomycetidae</taxon>
        <taxon>Pleosporales</taxon>
        <taxon>Pleosporineae</taxon>
        <taxon>Pleosporaceae</taxon>
        <taxon>Curvularia</taxon>
    </lineage>
</organism>
<dbReference type="GO" id="GO:0016567">
    <property type="term" value="P:protein ubiquitination"/>
    <property type="evidence" value="ECO:0007669"/>
    <property type="project" value="InterPro"/>
</dbReference>
<dbReference type="OrthoDB" id="1431934at2759"/>
<dbReference type="CDD" id="cd20335">
    <property type="entry name" value="BRcat_RBR"/>
    <property type="match status" value="1"/>
</dbReference>
<dbReference type="EMBL" id="CP089281">
    <property type="protein sequence ID" value="USP82741.1"/>
    <property type="molecule type" value="Genomic_DNA"/>
</dbReference>
<dbReference type="GO" id="GO:0008270">
    <property type="term" value="F:zinc ion binding"/>
    <property type="evidence" value="ECO:0007669"/>
    <property type="project" value="UniProtKB-KW"/>
</dbReference>
<dbReference type="GO" id="GO:0061630">
    <property type="term" value="F:ubiquitin protein ligase activity"/>
    <property type="evidence" value="ECO:0007669"/>
    <property type="project" value="UniProtKB-EC"/>
</dbReference>
<keyword evidence="9" id="KW-0175">Coiled coil</keyword>
<name>A0A9Q8ZIP5_CURCL</name>
<dbReference type="EC" id="2.3.2.31" evidence="2"/>
<evidence type="ECO:0000256" key="9">
    <source>
        <dbReference type="SAM" id="Coils"/>
    </source>
</evidence>
<dbReference type="AlphaFoldDB" id="A0A9Q8ZIP5"/>
<sequence>MECLHHVDTCKRCLRTWIKVQYQTQVWNDIKCPTCSSPFTLADMREFAPSDVFKRCLELSRRAALEAHPYWLWCGLSSCKSGQVHLPNNPKFECRSCERAHCIVHNVKWHKNETCEEYDRREDAMRKAKEEEASRQTLKETTKLCPGCGRSIEKVAGCDHMYCEFSFSSTLQTTTSAVSTAKG</sequence>
<dbReference type="Gene3D" id="3.30.40.10">
    <property type="entry name" value="Zinc/RING finger domain, C3HC4 (zinc finger)"/>
    <property type="match status" value="1"/>
</dbReference>
<evidence type="ECO:0000259" key="10">
    <source>
        <dbReference type="PROSITE" id="PS51873"/>
    </source>
</evidence>
<keyword evidence="6" id="KW-0863">Zinc-finger</keyword>
<evidence type="ECO:0000256" key="6">
    <source>
        <dbReference type="ARBA" id="ARBA00022771"/>
    </source>
</evidence>
<feature type="coiled-coil region" evidence="9">
    <location>
        <begin position="111"/>
        <end position="141"/>
    </location>
</feature>
<evidence type="ECO:0000256" key="4">
    <source>
        <dbReference type="ARBA" id="ARBA00022723"/>
    </source>
</evidence>
<keyword evidence="12" id="KW-1185">Reference proteome</keyword>
<dbReference type="Proteomes" id="UP001056012">
    <property type="component" value="Chromosome 8"/>
</dbReference>
<keyword evidence="4" id="KW-0479">Metal-binding</keyword>
<keyword evidence="3" id="KW-0808">Transferase</keyword>
<dbReference type="InterPro" id="IPR044066">
    <property type="entry name" value="TRIAD_supradom"/>
</dbReference>
<feature type="domain" description="RING-type" evidence="10">
    <location>
        <begin position="1"/>
        <end position="183"/>
    </location>
</feature>
<gene>
    <name evidence="11" type="ORF">yc1106_10015</name>
</gene>
<evidence type="ECO:0000256" key="8">
    <source>
        <dbReference type="ARBA" id="ARBA00022833"/>
    </source>
</evidence>
<comment type="catalytic activity">
    <reaction evidence="1">
        <text>[E2 ubiquitin-conjugating enzyme]-S-ubiquitinyl-L-cysteine + [acceptor protein]-L-lysine = [E2 ubiquitin-conjugating enzyme]-L-cysteine + [acceptor protein]-N(6)-ubiquitinyl-L-lysine.</text>
        <dbReference type="EC" id="2.3.2.31"/>
    </reaction>
</comment>
<evidence type="ECO:0000313" key="11">
    <source>
        <dbReference type="EMBL" id="USP82741.1"/>
    </source>
</evidence>
<dbReference type="PANTHER" id="PTHR11685">
    <property type="entry name" value="RBR FAMILY RING FINGER AND IBR DOMAIN-CONTAINING"/>
    <property type="match status" value="1"/>
</dbReference>
<evidence type="ECO:0000256" key="1">
    <source>
        <dbReference type="ARBA" id="ARBA00001798"/>
    </source>
</evidence>
<keyword evidence="7" id="KW-0833">Ubl conjugation pathway</keyword>
<dbReference type="Gene3D" id="1.20.120.1750">
    <property type="match status" value="1"/>
</dbReference>
<dbReference type="SUPFAM" id="SSF57850">
    <property type="entry name" value="RING/U-box"/>
    <property type="match status" value="3"/>
</dbReference>
<proteinExistence type="predicted"/>